<dbReference type="PANTHER" id="PTHR30126">
    <property type="entry name" value="HTH-TYPE TRANSCRIPTIONAL REGULATOR"/>
    <property type="match status" value="1"/>
</dbReference>
<feature type="domain" description="HTH lysR-type" evidence="5">
    <location>
        <begin position="48"/>
        <end position="105"/>
    </location>
</feature>
<dbReference type="Pfam" id="PF03466">
    <property type="entry name" value="LysR_substrate"/>
    <property type="match status" value="1"/>
</dbReference>
<comment type="similarity">
    <text evidence="1">Belongs to the LysR transcriptional regulatory family.</text>
</comment>
<dbReference type="PANTHER" id="PTHR30126:SF40">
    <property type="entry name" value="HTH-TYPE TRANSCRIPTIONAL REGULATOR GLTR"/>
    <property type="match status" value="1"/>
</dbReference>
<dbReference type="FunFam" id="1.10.10.10:FF:000001">
    <property type="entry name" value="LysR family transcriptional regulator"/>
    <property type="match status" value="1"/>
</dbReference>
<keyword evidence="3" id="KW-0238">DNA-binding</keyword>
<protein>
    <submittedName>
        <fullName evidence="6">HTH-type transcriptional regulator GltR</fullName>
    </submittedName>
</protein>
<dbReference type="EMBL" id="CYGY02000123">
    <property type="protein sequence ID" value="SIT51482.1"/>
    <property type="molecule type" value="Genomic_DNA"/>
</dbReference>
<dbReference type="CDD" id="cd08442">
    <property type="entry name" value="PBP2_YofA_SoxR_like"/>
    <property type="match status" value="1"/>
</dbReference>
<keyword evidence="2" id="KW-0805">Transcription regulation</keyword>
<dbReference type="InterPro" id="IPR036390">
    <property type="entry name" value="WH_DNA-bd_sf"/>
</dbReference>
<gene>
    <name evidence="6" type="primary">gltR</name>
    <name evidence="6" type="ORF">BN2476_1230014</name>
</gene>
<dbReference type="InterPro" id="IPR036388">
    <property type="entry name" value="WH-like_DNA-bd_sf"/>
</dbReference>
<dbReference type="AlphaFoldDB" id="A0A1N7SVI5"/>
<dbReference type="SUPFAM" id="SSF53850">
    <property type="entry name" value="Periplasmic binding protein-like II"/>
    <property type="match status" value="1"/>
</dbReference>
<accession>A0A1N7SVI5</accession>
<dbReference type="SUPFAM" id="SSF46785">
    <property type="entry name" value="Winged helix' DNA-binding domain"/>
    <property type="match status" value="1"/>
</dbReference>
<keyword evidence="7" id="KW-1185">Reference proteome</keyword>
<dbReference type="Proteomes" id="UP000195569">
    <property type="component" value="Unassembled WGS sequence"/>
</dbReference>
<dbReference type="GO" id="GO:0000976">
    <property type="term" value="F:transcription cis-regulatory region binding"/>
    <property type="evidence" value="ECO:0007669"/>
    <property type="project" value="TreeGrafter"/>
</dbReference>
<evidence type="ECO:0000259" key="5">
    <source>
        <dbReference type="PROSITE" id="PS50931"/>
    </source>
</evidence>
<dbReference type="GO" id="GO:0003700">
    <property type="term" value="F:DNA-binding transcription factor activity"/>
    <property type="evidence" value="ECO:0007669"/>
    <property type="project" value="InterPro"/>
</dbReference>
<dbReference type="PROSITE" id="PS50931">
    <property type="entry name" value="HTH_LYSR"/>
    <property type="match status" value="1"/>
</dbReference>
<evidence type="ECO:0000256" key="2">
    <source>
        <dbReference type="ARBA" id="ARBA00023015"/>
    </source>
</evidence>
<dbReference type="Gene3D" id="1.10.10.10">
    <property type="entry name" value="Winged helix-like DNA-binding domain superfamily/Winged helix DNA-binding domain"/>
    <property type="match status" value="1"/>
</dbReference>
<dbReference type="Pfam" id="PF00126">
    <property type="entry name" value="HTH_1"/>
    <property type="match status" value="1"/>
</dbReference>
<dbReference type="PRINTS" id="PR00039">
    <property type="entry name" value="HTHLYSR"/>
</dbReference>
<evidence type="ECO:0000256" key="3">
    <source>
        <dbReference type="ARBA" id="ARBA00023125"/>
    </source>
</evidence>
<dbReference type="InterPro" id="IPR000847">
    <property type="entry name" value="LysR_HTH_N"/>
</dbReference>
<organism evidence="6 7">
    <name type="scientific">Paraburkholderia piptadeniae</name>
    <dbReference type="NCBI Taxonomy" id="1701573"/>
    <lineage>
        <taxon>Bacteria</taxon>
        <taxon>Pseudomonadati</taxon>
        <taxon>Pseudomonadota</taxon>
        <taxon>Betaproteobacteria</taxon>
        <taxon>Burkholderiales</taxon>
        <taxon>Burkholderiaceae</taxon>
        <taxon>Paraburkholderia</taxon>
    </lineage>
</organism>
<evidence type="ECO:0000313" key="7">
    <source>
        <dbReference type="Proteomes" id="UP000195569"/>
    </source>
</evidence>
<keyword evidence="4" id="KW-0804">Transcription</keyword>
<proteinExistence type="inferred from homology"/>
<evidence type="ECO:0000313" key="6">
    <source>
        <dbReference type="EMBL" id="SIT51482.1"/>
    </source>
</evidence>
<dbReference type="InterPro" id="IPR005119">
    <property type="entry name" value="LysR_subst-bd"/>
</dbReference>
<name>A0A1N7SVI5_9BURK</name>
<sequence>MPADRMGVMRGNTLIQPVRIQALVYDEVHLALPFAANGPVDLIEVHSMDVADLKVFEAVARHGSMNRAAAELHTVQSNVTARIRSLEREIGVALFHRHVRGVSLTPAGQRMLPYAARMTKLLADAKLAALDDGPPSGTLALGTLETTAALRLSPILSHFARVYPQVRLSLTTGTSSSLTEDVAECRLDGAFVAGPVDHPDLHAETIFEEKLVLVTPRTVRSVEALPAVKDLKTIVFRLGCSYRQRLEALLAEMGILTATPLEFGSLDAIIACVAAGIGITLLPRGVVTRAAEQDIVAIHPVATSTACVSTLFIRRHDAYVSSAMQAFVEVARSGLGPVVMAAA</sequence>
<reference evidence="6" key="1">
    <citation type="submission" date="2016-12" db="EMBL/GenBank/DDBJ databases">
        <authorList>
            <person name="Moulin L."/>
        </authorList>
    </citation>
    <scope>NUCLEOTIDE SEQUENCE [LARGE SCALE GENOMIC DNA]</scope>
    <source>
        <strain evidence="6">STM 7183</strain>
    </source>
</reference>
<comment type="caution">
    <text evidence="6">The sequence shown here is derived from an EMBL/GenBank/DDBJ whole genome shotgun (WGS) entry which is preliminary data.</text>
</comment>
<evidence type="ECO:0000256" key="4">
    <source>
        <dbReference type="ARBA" id="ARBA00023163"/>
    </source>
</evidence>
<dbReference type="Gene3D" id="3.40.190.290">
    <property type="match status" value="1"/>
</dbReference>
<evidence type="ECO:0000256" key="1">
    <source>
        <dbReference type="ARBA" id="ARBA00009437"/>
    </source>
</evidence>